<name>A0ABQ9IFM2_9NEOP</name>
<gene>
    <name evidence="2" type="ORF">PR048_000808</name>
</gene>
<sequence length="503" mass="54762">MGEETEASRENLTSRHSSHLRSAAWNIPPAGARTPLELTILTNDCPPVECVALRGDKASKECVWVGLRGPGPLRSRTEMNDALNNLNSRSRGSRFDPRYRTVTFVVSITVVPEVKTKTCNSPSTRLGATVAERLACSPPTKANRVQSPTGSLPGFSHVGIAPDDAAGWRVFSGISRPFTPALLHTHLTHPHRPPKSLHEPHDVLRAGWTPWEPRVQDQETRERVKCWHKLAHTGYTRVINESNYWTSTCTCETGRGTLTSHLLARSLGIHGLNVDVNKERESEALTWRRRRRRLTPARSTPGRAAAARGGVRRRLAGGVGGCGCGGRRAPRPPATGGACPRPRTSRHWRAAAGWGPAAGRATPVLRAADRGTCGAAGGAVAAAGAGSRASAPRSRKGEGQMRELISFPNSSLKMTGDRCPRSLSPPRVADEPGRRRFQITAGLTDVDLKYGEMMCNESTARHRTPNSYQLDIYQMNVRSLQFIGVCVKTELYAKVITMFADHG</sequence>
<feature type="region of interest" description="Disordered" evidence="1">
    <location>
        <begin position="1"/>
        <end position="20"/>
    </location>
</feature>
<evidence type="ECO:0000256" key="1">
    <source>
        <dbReference type="SAM" id="MobiDB-lite"/>
    </source>
</evidence>
<organism evidence="2 3">
    <name type="scientific">Dryococelus australis</name>
    <dbReference type="NCBI Taxonomy" id="614101"/>
    <lineage>
        <taxon>Eukaryota</taxon>
        <taxon>Metazoa</taxon>
        <taxon>Ecdysozoa</taxon>
        <taxon>Arthropoda</taxon>
        <taxon>Hexapoda</taxon>
        <taxon>Insecta</taxon>
        <taxon>Pterygota</taxon>
        <taxon>Neoptera</taxon>
        <taxon>Polyneoptera</taxon>
        <taxon>Phasmatodea</taxon>
        <taxon>Verophasmatodea</taxon>
        <taxon>Anareolatae</taxon>
        <taxon>Phasmatidae</taxon>
        <taxon>Eurycanthinae</taxon>
        <taxon>Dryococelus</taxon>
    </lineage>
</organism>
<protein>
    <submittedName>
        <fullName evidence="2">Uncharacterized protein</fullName>
    </submittedName>
</protein>
<dbReference type="Proteomes" id="UP001159363">
    <property type="component" value="Chromosome 1"/>
</dbReference>
<comment type="caution">
    <text evidence="2">The sequence shown here is derived from an EMBL/GenBank/DDBJ whole genome shotgun (WGS) entry which is preliminary data.</text>
</comment>
<reference evidence="2 3" key="1">
    <citation type="submission" date="2023-02" db="EMBL/GenBank/DDBJ databases">
        <title>LHISI_Scaffold_Assembly.</title>
        <authorList>
            <person name="Stuart O.P."/>
            <person name="Cleave R."/>
            <person name="Magrath M.J.L."/>
            <person name="Mikheyev A.S."/>
        </authorList>
    </citation>
    <scope>NUCLEOTIDE SEQUENCE [LARGE SCALE GENOMIC DNA]</scope>
    <source>
        <strain evidence="2">Daus_M_001</strain>
        <tissue evidence="2">Leg muscle</tissue>
    </source>
</reference>
<keyword evidence="3" id="KW-1185">Reference proteome</keyword>
<evidence type="ECO:0000313" key="2">
    <source>
        <dbReference type="EMBL" id="KAJ8895475.1"/>
    </source>
</evidence>
<feature type="compositionally biased region" description="Low complexity" evidence="1">
    <location>
        <begin position="381"/>
        <end position="392"/>
    </location>
</feature>
<dbReference type="EMBL" id="JARBHB010000001">
    <property type="protein sequence ID" value="KAJ8895475.1"/>
    <property type="molecule type" value="Genomic_DNA"/>
</dbReference>
<proteinExistence type="predicted"/>
<evidence type="ECO:0000313" key="3">
    <source>
        <dbReference type="Proteomes" id="UP001159363"/>
    </source>
</evidence>
<feature type="region of interest" description="Disordered" evidence="1">
    <location>
        <begin position="381"/>
        <end position="400"/>
    </location>
</feature>
<feature type="compositionally biased region" description="Basic and acidic residues" evidence="1">
    <location>
        <begin position="1"/>
        <end position="13"/>
    </location>
</feature>
<accession>A0ABQ9IFM2</accession>